<keyword evidence="2" id="KW-0285">Flavoprotein</keyword>
<dbReference type="PANTHER" id="PTHR33798:SF5">
    <property type="entry name" value="FLAVIN REDUCTASE LIKE DOMAIN-CONTAINING PROTEIN"/>
    <property type="match status" value="1"/>
</dbReference>
<evidence type="ECO:0000256" key="2">
    <source>
        <dbReference type="ARBA" id="ARBA00022630"/>
    </source>
</evidence>
<dbReference type="SMART" id="SM00903">
    <property type="entry name" value="Flavin_Reduct"/>
    <property type="match status" value="1"/>
</dbReference>
<dbReference type="PANTHER" id="PTHR33798">
    <property type="entry name" value="FLAVOPROTEIN OXYGENASE"/>
    <property type="match status" value="1"/>
</dbReference>
<dbReference type="InterPro" id="IPR012349">
    <property type="entry name" value="Split_barrel_FMN-bd"/>
</dbReference>
<evidence type="ECO:0000256" key="4">
    <source>
        <dbReference type="ARBA" id="ARBA00038054"/>
    </source>
</evidence>
<dbReference type="SUPFAM" id="SSF50475">
    <property type="entry name" value="FMN-binding split barrel"/>
    <property type="match status" value="1"/>
</dbReference>
<dbReference type="Pfam" id="PF01613">
    <property type="entry name" value="Flavin_Reduct"/>
    <property type="match status" value="1"/>
</dbReference>
<accession>A0A484IE06</accession>
<keyword evidence="7" id="KW-1185">Reference proteome</keyword>
<protein>
    <submittedName>
        <fullName evidence="6">Flavoredoxin</fullName>
    </submittedName>
</protein>
<dbReference type="OrthoDB" id="8522at2157"/>
<name>A0A484IE06_9ARCH</name>
<dbReference type="GeneID" id="39421282"/>
<evidence type="ECO:0000256" key="1">
    <source>
        <dbReference type="ARBA" id="ARBA00001917"/>
    </source>
</evidence>
<evidence type="ECO:0000313" key="6">
    <source>
        <dbReference type="EMBL" id="VFJ14309.1"/>
    </source>
</evidence>
<dbReference type="InterPro" id="IPR002563">
    <property type="entry name" value="Flavin_Rdtase-like_dom"/>
</dbReference>
<proteinExistence type="inferred from homology"/>
<organism evidence="6 7">
    <name type="scientific">Candidatus Nitrosocosmicus franklandianus</name>
    <dbReference type="NCBI Taxonomy" id="1798806"/>
    <lineage>
        <taxon>Archaea</taxon>
        <taxon>Nitrososphaerota</taxon>
        <taxon>Nitrososphaeria</taxon>
        <taxon>Nitrososphaerales</taxon>
        <taxon>Nitrososphaeraceae</taxon>
        <taxon>Candidatus Nitrosocosmicus</taxon>
    </lineage>
</organism>
<evidence type="ECO:0000256" key="3">
    <source>
        <dbReference type="ARBA" id="ARBA00022643"/>
    </source>
</evidence>
<dbReference type="KEGG" id="nfn:NFRAN_1987"/>
<dbReference type="EMBL" id="LR216287">
    <property type="protein sequence ID" value="VFJ14309.1"/>
    <property type="molecule type" value="Genomic_DNA"/>
</dbReference>
<reference evidence="6 7" key="1">
    <citation type="submission" date="2019-02" db="EMBL/GenBank/DDBJ databases">
        <authorList>
            <person name="Lehtovirta-Morley E L."/>
        </authorList>
    </citation>
    <scope>NUCLEOTIDE SEQUENCE [LARGE SCALE GENOMIC DNA]</scope>
    <source>
        <strain evidence="6">NFRAN1</strain>
    </source>
</reference>
<comment type="similarity">
    <text evidence="4">Belongs to the flavoredoxin family.</text>
</comment>
<dbReference type="Proteomes" id="UP000294299">
    <property type="component" value="Chromosome NFRAN"/>
</dbReference>
<evidence type="ECO:0000313" key="7">
    <source>
        <dbReference type="Proteomes" id="UP000294299"/>
    </source>
</evidence>
<keyword evidence="3" id="KW-0288">FMN</keyword>
<dbReference type="AlphaFoldDB" id="A0A484IE06"/>
<dbReference type="RefSeq" id="WP_134484557.1">
    <property type="nucleotide sequence ID" value="NZ_LR216287.1"/>
</dbReference>
<dbReference type="Gene3D" id="2.30.110.10">
    <property type="entry name" value="Electron Transport, Fmn-binding Protein, Chain A"/>
    <property type="match status" value="1"/>
</dbReference>
<comment type="cofactor">
    <cofactor evidence="1">
        <name>FMN</name>
        <dbReference type="ChEBI" id="CHEBI:58210"/>
    </cofactor>
</comment>
<gene>
    <name evidence="6" type="primary">flr</name>
    <name evidence="6" type="ORF">NFRAN_1987</name>
</gene>
<sequence length="218" mass="24459">MTEIDVAKMTSSSRYAVLTSLVVPRPIAFVTTINEDGVVNAAPFSYFNLMGNDPPVVAIGIGKDESRKYGLKDTGYNIQKTREFVINMVNEDIIEKVNLTAIDFPPEVDESEIAGLTKLPSAKVKPPRIKESASNFECRHLSTIEIGNVRVVIGEIIYLHLDEQYVTFQDGDHHILTELILPVGRMHGKDFYTRSAASLFRIARQSYNEWKNNLGKKI</sequence>
<evidence type="ECO:0000259" key="5">
    <source>
        <dbReference type="SMART" id="SM00903"/>
    </source>
</evidence>
<feature type="domain" description="Flavin reductase like" evidence="5">
    <location>
        <begin position="20"/>
        <end position="175"/>
    </location>
</feature>
<dbReference type="GO" id="GO:0010181">
    <property type="term" value="F:FMN binding"/>
    <property type="evidence" value="ECO:0007669"/>
    <property type="project" value="InterPro"/>
</dbReference>